<dbReference type="OrthoDB" id="570545at2"/>
<dbReference type="GO" id="GO:0016757">
    <property type="term" value="F:glycosyltransferase activity"/>
    <property type="evidence" value="ECO:0007669"/>
    <property type="project" value="UniProtKB-KW"/>
</dbReference>
<dbReference type="PANTHER" id="PTHR12526:SF629">
    <property type="entry name" value="TEICHURONIC ACID BIOSYNTHESIS GLYCOSYLTRANSFERASE TUAH-RELATED"/>
    <property type="match status" value="1"/>
</dbReference>
<protein>
    <submittedName>
        <fullName evidence="4">Glycosyl transferase</fullName>
    </submittedName>
</protein>
<reference evidence="4 5" key="1">
    <citation type="submission" date="2014-11" db="EMBL/GenBank/DDBJ databases">
        <title>Genome sequence and analysis of novel Kurthia sp.</title>
        <authorList>
            <person name="Lawson J.N."/>
            <person name="Gonzalez J.E."/>
            <person name="Rinauldi L."/>
            <person name="Xuan Z."/>
            <person name="Firman A."/>
            <person name="Shaddox L."/>
            <person name="Trudeau A."/>
            <person name="Shah S."/>
            <person name="Reiman D."/>
        </authorList>
    </citation>
    <scope>NUCLEOTIDE SEQUENCE [LARGE SCALE GENOMIC DNA]</scope>
    <source>
        <strain evidence="4 5">3B1D</strain>
    </source>
</reference>
<proteinExistence type="predicted"/>
<gene>
    <name evidence="4" type="ORF">QI30_11940</name>
</gene>
<name>A0A433RTY6_9BACL</name>
<feature type="domain" description="Glycosyl transferase family 1" evidence="3">
    <location>
        <begin position="327"/>
        <end position="486"/>
    </location>
</feature>
<dbReference type="InterPro" id="IPR001296">
    <property type="entry name" value="Glyco_trans_1"/>
</dbReference>
<evidence type="ECO:0000313" key="4">
    <source>
        <dbReference type="EMBL" id="RUS55622.1"/>
    </source>
</evidence>
<comment type="caution">
    <text evidence="4">The sequence shown here is derived from an EMBL/GenBank/DDBJ whole genome shotgun (WGS) entry which is preliminary data.</text>
</comment>
<evidence type="ECO:0000256" key="2">
    <source>
        <dbReference type="ARBA" id="ARBA00022679"/>
    </source>
</evidence>
<organism evidence="4 5">
    <name type="scientific">Candidatus Kurthia intestinigallinarum</name>
    <dbReference type="NCBI Taxonomy" id="1562256"/>
    <lineage>
        <taxon>Bacteria</taxon>
        <taxon>Bacillati</taxon>
        <taxon>Bacillota</taxon>
        <taxon>Bacilli</taxon>
        <taxon>Bacillales</taxon>
        <taxon>Caryophanaceae</taxon>
        <taxon>Kurthia</taxon>
    </lineage>
</organism>
<dbReference type="EMBL" id="JTFC01000031">
    <property type="protein sequence ID" value="RUS55622.1"/>
    <property type="molecule type" value="Genomic_DNA"/>
</dbReference>
<evidence type="ECO:0000313" key="5">
    <source>
        <dbReference type="Proteomes" id="UP000288623"/>
    </source>
</evidence>
<dbReference type="Gene3D" id="3.40.50.2000">
    <property type="entry name" value="Glycogen Phosphorylase B"/>
    <property type="match status" value="3"/>
</dbReference>
<keyword evidence="2 4" id="KW-0808">Transferase</keyword>
<dbReference type="SUPFAM" id="SSF53756">
    <property type="entry name" value="UDP-Glycosyltransferase/glycogen phosphorylase"/>
    <property type="match status" value="1"/>
</dbReference>
<keyword evidence="1" id="KW-0328">Glycosyltransferase</keyword>
<evidence type="ECO:0000256" key="1">
    <source>
        <dbReference type="ARBA" id="ARBA00022676"/>
    </source>
</evidence>
<keyword evidence="5" id="KW-1185">Reference proteome</keyword>
<accession>A0A433RTY6</accession>
<evidence type="ECO:0000259" key="3">
    <source>
        <dbReference type="Pfam" id="PF00534"/>
    </source>
</evidence>
<dbReference type="Proteomes" id="UP000288623">
    <property type="component" value="Unassembled WGS sequence"/>
</dbReference>
<dbReference type="RefSeq" id="WP_126990924.1">
    <property type="nucleotide sequence ID" value="NZ_JTFC01000031.1"/>
</dbReference>
<dbReference type="PANTHER" id="PTHR12526">
    <property type="entry name" value="GLYCOSYLTRANSFERASE"/>
    <property type="match status" value="1"/>
</dbReference>
<sequence length="512" mass="59493">MTKRTVFMVVWDVDVHKGGINSVMFRRTHMFNNERYRSHIVTFDDKQYGYAEVEKQLHDDGRLDSEASIINVYDYYRKKMTRDKNVSDEDREHYEQLHKREEKGYKIQDDEQATLYFLNGQFVKHKKWDTNGQLASIDYYYSNTRVIAYTEEYHPEGYLIRKSTYHPKNGGLNQILHYTPDGHCYLARWFNSGTGKQQRIVLFGTDKKEVVSFENNTEFHTYFLEELARAEDTKPYFICDGPGSAMKLQKMSPSLAHRIYAIHTTVYEEPYTQGSELKDNHKRLFENKEAHVPVVVLTEHQKADLEADFGDNFDYHVISHAMNVRENVVEKKPFVASIVSRLAPEKRIHLAIRAFKLVVREEPDAILNIYGTGDEEPELRKLVRKLKLTNHVFFKGYTTNADDVFAESQFTIITSLYEGQSLVALEAYANKTAVVAFDINYLVEEMYDNPKLASVVPDGDKEALSDAMIELFKDPARAKAMGEAGHELVKNHYHFADQYKKWDALFSELAAK</sequence>
<dbReference type="AlphaFoldDB" id="A0A433RTY6"/>
<dbReference type="Pfam" id="PF00534">
    <property type="entry name" value="Glycos_transf_1"/>
    <property type="match status" value="1"/>
</dbReference>